<evidence type="ECO:0000256" key="1">
    <source>
        <dbReference type="ARBA" id="ARBA00022737"/>
    </source>
</evidence>
<dbReference type="PROSITE" id="PS50088">
    <property type="entry name" value="ANK_REPEAT"/>
    <property type="match status" value="1"/>
</dbReference>
<dbReference type="AlphaFoldDB" id="T1FDT5"/>
<dbReference type="Proteomes" id="UP000015101">
    <property type="component" value="Unassembled WGS sequence"/>
</dbReference>
<feature type="compositionally biased region" description="Low complexity" evidence="3">
    <location>
        <begin position="271"/>
        <end position="288"/>
    </location>
</feature>
<keyword evidence="6" id="KW-1185">Reference proteome</keyword>
<proteinExistence type="predicted"/>
<dbReference type="PANTHER" id="PTHR24179">
    <property type="entry name" value="PROTEIN PHOSPHATASE 1 REGULATORY SUBUNIT 12"/>
    <property type="match status" value="1"/>
</dbReference>
<dbReference type="OrthoDB" id="19174at2759"/>
<evidence type="ECO:0000313" key="5">
    <source>
        <dbReference type="EnsemblMetazoa" id="HelroP178840"/>
    </source>
</evidence>
<dbReference type="InterPro" id="IPR051226">
    <property type="entry name" value="PP1_Regulatory_Subunit"/>
</dbReference>
<dbReference type="GO" id="GO:0017020">
    <property type="term" value="F:myosin phosphatase regulator activity"/>
    <property type="evidence" value="ECO:0000318"/>
    <property type="project" value="GO_Central"/>
</dbReference>
<feature type="region of interest" description="Disordered" evidence="3">
    <location>
        <begin position="113"/>
        <end position="219"/>
    </location>
</feature>
<feature type="compositionally biased region" description="Low complexity" evidence="3">
    <location>
        <begin position="196"/>
        <end position="207"/>
    </location>
</feature>
<reference evidence="5" key="3">
    <citation type="submission" date="2015-06" db="UniProtKB">
        <authorList>
            <consortium name="EnsemblMetazoa"/>
        </authorList>
    </citation>
    <scope>IDENTIFICATION</scope>
</reference>
<dbReference type="STRING" id="6412.T1FDT5"/>
<dbReference type="GeneID" id="20206984"/>
<dbReference type="InterPro" id="IPR036770">
    <property type="entry name" value="Ankyrin_rpt-contain_sf"/>
</dbReference>
<dbReference type="HOGENOM" id="CLU_608719_0_0_1"/>
<keyword evidence="1" id="KW-0677">Repeat</keyword>
<evidence type="ECO:0000256" key="2">
    <source>
        <dbReference type="PROSITE-ProRule" id="PRU00023"/>
    </source>
</evidence>
<dbReference type="SMART" id="SM00248">
    <property type="entry name" value="ANK"/>
    <property type="match status" value="2"/>
</dbReference>
<dbReference type="eggNOG" id="KOG0505">
    <property type="taxonomic scope" value="Eukaryota"/>
</dbReference>
<sequence>MLSDLTSEWNKFGRLSFQGDNGETLLHIAACNGYGSVSNFLLDTAGQSATTADKDGWQPLHCAAYWQHLKVIESLMNHGANVYDKTLDGETVLDLCKDANICDWMIQRSADNRHNNFNQSSSSLRKSQMRRSSSSAKRLNAEKKEKRRKKDVQNEFERLMSSQNDLDDNDGNNKNNNNRHGEVNSNRHNSYPKLLNNNNNSNNNIKNVPDDESCASRQGNRGSILGSNVLNFYNNHSNIDYCESPRLLSLQSTNNYFGYNNTSLDANYLKSDSPSSRSRANSKNSNISVESEKKLSSLPEFGESNGKVSLSRERSQSCKDETVASSAQSSRKESKKKFSSVADKLSKSKKASKNYYENMPTRARSLKNESNKFSSFENEFSNDGTDRKRSESTKRHNSSSRNNLTEAGLNPERKSLSLNQLIHDQYVGELYGKKKLTKSKFSSNNKCLIS</sequence>
<gene>
    <name evidence="5" type="primary">20206984</name>
    <name evidence="4" type="ORF">HELRODRAFT_178840</name>
</gene>
<organism evidence="5 6">
    <name type="scientific">Helobdella robusta</name>
    <name type="common">Californian leech</name>
    <dbReference type="NCBI Taxonomy" id="6412"/>
    <lineage>
        <taxon>Eukaryota</taxon>
        <taxon>Metazoa</taxon>
        <taxon>Spiralia</taxon>
        <taxon>Lophotrochozoa</taxon>
        <taxon>Annelida</taxon>
        <taxon>Clitellata</taxon>
        <taxon>Hirudinea</taxon>
        <taxon>Rhynchobdellida</taxon>
        <taxon>Glossiphoniidae</taxon>
        <taxon>Helobdella</taxon>
    </lineage>
</organism>
<dbReference type="GO" id="GO:0004857">
    <property type="term" value="F:enzyme inhibitor activity"/>
    <property type="evidence" value="ECO:0000318"/>
    <property type="project" value="GO_Central"/>
</dbReference>
<feature type="repeat" description="ANK" evidence="2">
    <location>
        <begin position="55"/>
        <end position="87"/>
    </location>
</feature>
<dbReference type="PANTHER" id="PTHR24179:SF29">
    <property type="entry name" value="LD46604P"/>
    <property type="match status" value="1"/>
</dbReference>
<dbReference type="KEGG" id="hro:HELRODRAFT_178840"/>
<dbReference type="EMBL" id="KB097496">
    <property type="protein sequence ID" value="ESN95923.1"/>
    <property type="molecule type" value="Genomic_DNA"/>
</dbReference>
<dbReference type="Gene3D" id="1.25.40.20">
    <property type="entry name" value="Ankyrin repeat-containing domain"/>
    <property type="match status" value="1"/>
</dbReference>
<dbReference type="Pfam" id="PF12796">
    <property type="entry name" value="Ank_2"/>
    <property type="match status" value="1"/>
</dbReference>
<reference evidence="4 6" key="2">
    <citation type="journal article" date="2013" name="Nature">
        <title>Insights into bilaterian evolution from three spiralian genomes.</title>
        <authorList>
            <person name="Simakov O."/>
            <person name="Marletaz F."/>
            <person name="Cho S.J."/>
            <person name="Edsinger-Gonzales E."/>
            <person name="Havlak P."/>
            <person name="Hellsten U."/>
            <person name="Kuo D.H."/>
            <person name="Larsson T."/>
            <person name="Lv J."/>
            <person name="Arendt D."/>
            <person name="Savage R."/>
            <person name="Osoegawa K."/>
            <person name="de Jong P."/>
            <person name="Grimwood J."/>
            <person name="Chapman J.A."/>
            <person name="Shapiro H."/>
            <person name="Aerts A."/>
            <person name="Otillar R.P."/>
            <person name="Terry A.Y."/>
            <person name="Boore J.L."/>
            <person name="Grigoriev I.V."/>
            <person name="Lindberg D.R."/>
            <person name="Seaver E.C."/>
            <person name="Weisblat D.A."/>
            <person name="Putnam N.H."/>
            <person name="Rokhsar D.S."/>
        </authorList>
    </citation>
    <scope>NUCLEOTIDE SEQUENCE</scope>
</reference>
<dbReference type="SUPFAM" id="SSF48403">
    <property type="entry name" value="Ankyrin repeat"/>
    <property type="match status" value="1"/>
</dbReference>
<keyword evidence="2" id="KW-0040">ANK repeat</keyword>
<dbReference type="OMA" id="DANICDW"/>
<feature type="compositionally biased region" description="Polar residues" evidence="3">
    <location>
        <begin position="115"/>
        <end position="137"/>
    </location>
</feature>
<dbReference type="InterPro" id="IPR002110">
    <property type="entry name" value="Ankyrin_rpt"/>
</dbReference>
<feature type="compositionally biased region" description="Basic and acidic residues" evidence="3">
    <location>
        <begin position="384"/>
        <end position="394"/>
    </location>
</feature>
<dbReference type="CTD" id="20206984"/>
<evidence type="ECO:0000313" key="4">
    <source>
        <dbReference type="EMBL" id="ESN95923.1"/>
    </source>
</evidence>
<dbReference type="PROSITE" id="PS50297">
    <property type="entry name" value="ANK_REP_REGION"/>
    <property type="match status" value="1"/>
</dbReference>
<dbReference type="InParanoid" id="T1FDT5"/>
<feature type="compositionally biased region" description="Low complexity" evidence="3">
    <location>
        <begin position="371"/>
        <end position="382"/>
    </location>
</feature>
<accession>T1FDT5</accession>
<feature type="compositionally biased region" description="Basic and acidic residues" evidence="3">
    <location>
        <begin position="310"/>
        <end position="322"/>
    </location>
</feature>
<feature type="region of interest" description="Disordered" evidence="3">
    <location>
        <begin position="270"/>
        <end position="412"/>
    </location>
</feature>
<evidence type="ECO:0000256" key="3">
    <source>
        <dbReference type="SAM" id="MobiDB-lite"/>
    </source>
</evidence>
<protein>
    <submittedName>
        <fullName evidence="4 5">Uncharacterized protein</fullName>
    </submittedName>
</protein>
<name>T1FDT5_HELRO</name>
<dbReference type="RefSeq" id="XP_009025962.1">
    <property type="nucleotide sequence ID" value="XM_009027714.1"/>
</dbReference>
<dbReference type="EnsemblMetazoa" id="HelroT178840">
    <property type="protein sequence ID" value="HelroP178840"/>
    <property type="gene ID" value="HelroG178840"/>
</dbReference>
<dbReference type="GO" id="GO:0005737">
    <property type="term" value="C:cytoplasm"/>
    <property type="evidence" value="ECO:0000318"/>
    <property type="project" value="GO_Central"/>
</dbReference>
<evidence type="ECO:0000313" key="6">
    <source>
        <dbReference type="Proteomes" id="UP000015101"/>
    </source>
</evidence>
<dbReference type="EMBL" id="AMQM01006579">
    <property type="status" value="NOT_ANNOTATED_CDS"/>
    <property type="molecule type" value="Genomic_DNA"/>
</dbReference>
<reference evidence="6" key="1">
    <citation type="submission" date="2012-12" db="EMBL/GenBank/DDBJ databases">
        <authorList>
            <person name="Hellsten U."/>
            <person name="Grimwood J."/>
            <person name="Chapman J.A."/>
            <person name="Shapiro H."/>
            <person name="Aerts A."/>
            <person name="Otillar R.P."/>
            <person name="Terry A.Y."/>
            <person name="Boore J.L."/>
            <person name="Simakov O."/>
            <person name="Marletaz F."/>
            <person name="Cho S.-J."/>
            <person name="Edsinger-Gonzales E."/>
            <person name="Havlak P."/>
            <person name="Kuo D.-H."/>
            <person name="Larsson T."/>
            <person name="Lv J."/>
            <person name="Arendt D."/>
            <person name="Savage R."/>
            <person name="Osoegawa K."/>
            <person name="de Jong P."/>
            <person name="Lindberg D.R."/>
            <person name="Seaver E.C."/>
            <person name="Weisblat D.A."/>
            <person name="Putnam N.H."/>
            <person name="Grigoriev I.V."/>
            <person name="Rokhsar D.S."/>
        </authorList>
    </citation>
    <scope>NUCLEOTIDE SEQUENCE</scope>
</reference>